<proteinExistence type="predicted"/>
<evidence type="ECO:0000313" key="2">
    <source>
        <dbReference type="Proteomes" id="UP001623852"/>
    </source>
</evidence>
<sequence>MKIGLVGEAPNDTQSIKNLLSKKYILDEFEFVFMLQRTNGANLDSQKTKRFLRIEYEAQKPDIVIFIRDLDSILPNMKKLYERKDYFTGSNSVVDKKGIPLLHIYEIEALILTDVETFNSIYDSNLDEVEDVMLISEPKEYLKNASKKYNESHNPQIFDLLDFEKTLTCKYFEIFIKKLDKAIAVHS</sequence>
<protein>
    <recommendedName>
        <fullName evidence="3">DUF4276 family protein</fullName>
    </recommendedName>
</protein>
<dbReference type="EMBL" id="CP150845">
    <property type="protein sequence ID" value="WYZ18089.1"/>
    <property type="molecule type" value="Genomic_DNA"/>
</dbReference>
<gene>
    <name evidence="1" type="ORF">AABD74_13070</name>
</gene>
<organism evidence="1 2">
    <name type="scientific">Flavobacterium soyae</name>
    <dbReference type="NCBI Taxonomy" id="2903098"/>
    <lineage>
        <taxon>Bacteria</taxon>
        <taxon>Pseudomonadati</taxon>
        <taxon>Bacteroidota</taxon>
        <taxon>Flavobacteriia</taxon>
        <taxon>Flavobacteriales</taxon>
        <taxon>Flavobacteriaceae</taxon>
        <taxon>Flavobacterium</taxon>
    </lineage>
</organism>
<evidence type="ECO:0000313" key="1">
    <source>
        <dbReference type="EMBL" id="WYZ18089.1"/>
    </source>
</evidence>
<dbReference type="Proteomes" id="UP001623852">
    <property type="component" value="Chromosome"/>
</dbReference>
<accession>A0ABZ2UD86</accession>
<evidence type="ECO:0008006" key="3">
    <source>
        <dbReference type="Google" id="ProtNLM"/>
    </source>
</evidence>
<reference evidence="1 2" key="1">
    <citation type="submission" date="2024-03" db="EMBL/GenBank/DDBJ databases">
        <title>Flavobacterium soyae.</title>
        <authorList>
            <person name="Zheng W."/>
        </authorList>
    </citation>
    <scope>NUCLEOTIDE SEQUENCE [LARGE SCALE GENOMIC DNA]</scope>
    <source>
        <strain evidence="1 2">55</strain>
    </source>
</reference>
<dbReference type="RefSeq" id="WP_406843141.1">
    <property type="nucleotide sequence ID" value="NZ_CP150845.1"/>
</dbReference>
<keyword evidence="2" id="KW-1185">Reference proteome</keyword>
<name>A0ABZ2UD86_9FLAO</name>